<dbReference type="InterPro" id="IPR049551">
    <property type="entry name" value="PKS_DH_C"/>
</dbReference>
<dbReference type="SMART" id="SM00823">
    <property type="entry name" value="PKS_PP"/>
    <property type="match status" value="2"/>
</dbReference>
<dbReference type="Pfam" id="PF00975">
    <property type="entry name" value="Thioesterase"/>
    <property type="match status" value="1"/>
</dbReference>
<feature type="region of interest" description="N-terminal hotdog fold" evidence="4">
    <location>
        <begin position="1292"/>
        <end position="1424"/>
    </location>
</feature>
<dbReference type="InterPro" id="IPR020802">
    <property type="entry name" value="TesA-like"/>
</dbReference>
<dbReference type="OrthoDB" id="329835at2759"/>
<dbReference type="InterPro" id="IPR018201">
    <property type="entry name" value="Ketoacyl_synth_AS"/>
</dbReference>
<dbReference type="PROSITE" id="PS52004">
    <property type="entry name" value="KS3_2"/>
    <property type="match status" value="1"/>
</dbReference>
<evidence type="ECO:0000259" key="6">
    <source>
        <dbReference type="PROSITE" id="PS50075"/>
    </source>
</evidence>
<dbReference type="SUPFAM" id="SSF47336">
    <property type="entry name" value="ACP-like"/>
    <property type="match status" value="2"/>
</dbReference>
<dbReference type="EMBL" id="CAJPDS010000001">
    <property type="protein sequence ID" value="CAF9903262.1"/>
    <property type="molecule type" value="Genomic_DNA"/>
</dbReference>
<dbReference type="Pfam" id="PF22621">
    <property type="entry name" value="CurL-like_PKS_C"/>
    <property type="match status" value="1"/>
</dbReference>
<dbReference type="FunFam" id="1.10.1200.10:FF:000011">
    <property type="entry name" value="Sterigmatocystin biosynthesis polyketide synthase"/>
    <property type="match status" value="2"/>
</dbReference>
<dbReference type="NCBIfam" id="TIGR04532">
    <property type="entry name" value="PT_fungal_PKS"/>
    <property type="match status" value="1"/>
</dbReference>
<feature type="region of interest" description="Disordered" evidence="5">
    <location>
        <begin position="1839"/>
        <end position="1901"/>
    </location>
</feature>
<feature type="active site" description="Proton donor; for dehydratase activity" evidence="4">
    <location>
        <position position="1513"/>
    </location>
</feature>
<evidence type="ECO:0000256" key="5">
    <source>
        <dbReference type="SAM" id="MobiDB-lite"/>
    </source>
</evidence>
<dbReference type="SMART" id="SM00824">
    <property type="entry name" value="PKS_TE"/>
    <property type="match status" value="1"/>
</dbReference>
<feature type="compositionally biased region" description="Basic and acidic residues" evidence="5">
    <location>
        <begin position="1622"/>
        <end position="1632"/>
    </location>
</feature>
<dbReference type="InterPro" id="IPR014043">
    <property type="entry name" value="Acyl_transferase_dom"/>
</dbReference>
<dbReference type="PROSITE" id="PS52019">
    <property type="entry name" value="PKS_MFAS_DH"/>
    <property type="match status" value="1"/>
</dbReference>
<feature type="domain" description="Ketosynthase family 3 (KS3)" evidence="7">
    <location>
        <begin position="379"/>
        <end position="811"/>
    </location>
</feature>
<dbReference type="InterPro" id="IPR006162">
    <property type="entry name" value="Ppantetheine_attach_site"/>
</dbReference>
<dbReference type="SUPFAM" id="SSF52151">
    <property type="entry name" value="FabD/lysophospholipase-like"/>
    <property type="match status" value="1"/>
</dbReference>
<accession>A0A8H3HUT0</accession>
<dbReference type="GO" id="GO:0006633">
    <property type="term" value="P:fatty acid biosynthetic process"/>
    <property type="evidence" value="ECO:0007669"/>
    <property type="project" value="InterPro"/>
</dbReference>
<dbReference type="InterPro" id="IPR049900">
    <property type="entry name" value="PKS_mFAS_DH"/>
</dbReference>
<dbReference type="Gene3D" id="1.10.1200.10">
    <property type="entry name" value="ACP-like"/>
    <property type="match status" value="2"/>
</dbReference>
<feature type="region of interest" description="Disordered" evidence="5">
    <location>
        <begin position="1720"/>
        <end position="1772"/>
    </location>
</feature>
<dbReference type="SMART" id="SM00827">
    <property type="entry name" value="PKS_AT"/>
    <property type="match status" value="1"/>
</dbReference>
<name>A0A8H3HUT0_9LECA</name>
<keyword evidence="2" id="KW-0597">Phosphoprotein</keyword>
<dbReference type="SUPFAM" id="SSF53474">
    <property type="entry name" value="alpha/beta-Hydrolases"/>
    <property type="match status" value="1"/>
</dbReference>
<dbReference type="GO" id="GO:0004315">
    <property type="term" value="F:3-oxoacyl-[acyl-carrier-protein] synthase activity"/>
    <property type="evidence" value="ECO:0007669"/>
    <property type="project" value="InterPro"/>
</dbReference>
<dbReference type="InterPro" id="IPR016036">
    <property type="entry name" value="Malonyl_transacylase_ACP-bd"/>
</dbReference>
<feature type="compositionally biased region" description="Low complexity" evidence="5">
    <location>
        <begin position="1727"/>
        <end position="1746"/>
    </location>
</feature>
<dbReference type="Gene3D" id="3.10.129.110">
    <property type="entry name" value="Polyketide synthase dehydratase"/>
    <property type="match status" value="1"/>
</dbReference>
<evidence type="ECO:0000256" key="2">
    <source>
        <dbReference type="ARBA" id="ARBA00022553"/>
    </source>
</evidence>
<feature type="region of interest" description="C-terminal hotdog fold" evidence="4">
    <location>
        <begin position="1452"/>
        <end position="1600"/>
    </location>
</feature>
<organism evidence="9 10">
    <name type="scientific">Heterodermia speciosa</name>
    <dbReference type="NCBI Taxonomy" id="116794"/>
    <lineage>
        <taxon>Eukaryota</taxon>
        <taxon>Fungi</taxon>
        <taxon>Dikarya</taxon>
        <taxon>Ascomycota</taxon>
        <taxon>Pezizomycotina</taxon>
        <taxon>Lecanoromycetes</taxon>
        <taxon>OSLEUM clade</taxon>
        <taxon>Lecanoromycetidae</taxon>
        <taxon>Caliciales</taxon>
        <taxon>Physciaceae</taxon>
        <taxon>Heterodermia</taxon>
    </lineage>
</organism>
<evidence type="ECO:0000313" key="9">
    <source>
        <dbReference type="EMBL" id="CAF9903262.1"/>
    </source>
</evidence>
<evidence type="ECO:0000256" key="4">
    <source>
        <dbReference type="PROSITE-ProRule" id="PRU01363"/>
    </source>
</evidence>
<dbReference type="InterPro" id="IPR001227">
    <property type="entry name" value="Ac_transferase_dom_sf"/>
</dbReference>
<dbReference type="Pfam" id="PF00109">
    <property type="entry name" value="ketoacyl-synt"/>
    <property type="match status" value="1"/>
</dbReference>
<dbReference type="InterPro" id="IPR020806">
    <property type="entry name" value="PKS_PP-bd"/>
</dbReference>
<dbReference type="SMART" id="SM00825">
    <property type="entry name" value="PKS_KS"/>
    <property type="match status" value="1"/>
</dbReference>
<protein>
    <recommendedName>
        <fullName evidence="11">Polyketide synthase</fullName>
    </recommendedName>
</protein>
<dbReference type="PANTHER" id="PTHR43775:SF37">
    <property type="entry name" value="SI:DKEY-61P9.11"/>
    <property type="match status" value="1"/>
</dbReference>
<keyword evidence="3" id="KW-0808">Transferase</keyword>
<sequence length="2171" mass="235010">MTESTSILLFGDQTGDYGATFRGVLPIKDNPLLSAFLERSYFALQRELANQPLSVREQTTGFSSIADLVARYAESEKPRSNALESALTYISQISAFFVYKGSGLEEYPAHSNTHIVGSCTGLLAAAAVSSAQNLVDLLPLAVELVSIAYRIGSLVTETRDHIEQAPSRSSSWSVVLPGLRKEEASDTLKTFHENNCAAISNQAYISAVSPSATTISGPSKTLDQLLNTDALKDKKQVRIPIYGPYHAGHLHQDYDFDSLLRGAPIIVGESHKPRISISSTGNRNVYFAENLKVLLRMITDDILLHPLRWDYVLESVISTVKNSDNARCNIVRFGPSTAGHSLVSALRQEQDLDINLDDRILNQSGISDKETSSPSLAAGSGIAICGLSGRFPDAADHEAFWSLLEKGLDLHREIPKDRFDVKSHVDADGKRTNTSHTPFGCFIEEPGLFDPRFFNISPREAAQTDPMQRLALVTAYEALEMSGYVQNRTPSTQLDRVGTFYGQTCDDWREIQAAQKVDTYFIPGGVRAFGPGKINYHFKFSGPSFSIDTACSSSLAAIQLACTSLWAGDCDTAVAGGMNILTNPDIFSGLSRGQFLSKKGPCATFDDEADGYCRADGVGSVVLKRLEDAKADKDPILGVILGTGTNHSAEAVSITHPHAGAQEFLYKKVLTTAGVDPHDVSYVEMHGTGTQAGDATEMRSVTRAFAPEHRRRRPEQSLYLGAVKANSGHGEAASGITSLIKVLTMMEKNIIPPHCGIKGRINRTFPKDLDERNVHIAFKPTPWKRPEGQKRRIFLNNFSAAGGNTALLIEDGPEDIPIEHQDPRTHQIIAVSARSKYSLKKNIESLISVLEEDPDIDLPCLSYTTTARRMQHNYRTTVVGSSVSNIKTALESSLKREVAQIPATRRKIAFMFTGQGCHYTSMAKQLFTDCSSFKSSVAQLDKIAKSQGFPSVLSLIDGSVTDISELSPVIVQLGAVCVQMALFRLWTLWGIEPTAVIGHSLGEYAALYAAGVLSASDTIYLVGTRARLLEEKCIAGSHAMLAVKGSVASIGQVLDGDTFDIACINGPEETVVSGTNVNIDLLKDDLQDRGFKSTKLAVPFAFHSAQVETILSEFGNSIRNVEFRQPSVPVISPLLSEVITDGSTFGPSYLQRHCRETVNFLGGIEAARHASLVADKTIWLEVGSHPLCSTMIKSTLGPHVQTAASLRRNDSDWKTVANALCLLHDAGLSVNWGDYHRGFESSHRMLRLPTYKWENQNFWIEYKNDWTLTKGDADIAAEQEAAKPQFAAASVHTIIQEDLTGDKPTIVVESDLSDPLLKEAIEGHEVNGFGLCPPSLYADMALTVADYVHKQLNLDSGKADLNVCHMKVEKPLIAQEDGPQPFRVSGSYDAHAQKIDFDFYSVTAEGKKTITHATCAVAFESADTWLSAWDRSKFMVKTRIESLQQGVHNDGNTDVFKRGTAYKLFGGLINYGHKYRGMEEVILNNADLEATSSVAFQTNGTDDKFYCSPYRIDSVAHISGFIMLGNENANTSKEVYVSHGWENCRFARPLSSTKKYRSYVKMHRESAKMVIGDVYVFEEDTVVAVVEGLRFHGIPRQLMDSILAAAGGKGKVPQPAATKMPSEQRPRPERKPKVAPSSPAKPSPASNVVTPKAMEILAEEVGVPAEDLVDEKLFSEMGVDSLMALNISGKFREALGVEISSSMFVDYPAVKDLKRFLGSTESASNEPAGIPESSSSEGSPSRLASPTAEIDSASSVADSEGSQPRECGDSGTTTLIRATIAEETGVSLEDIDGSTDLASLGLDSLMSLTIGGKIRENTGLDLPSEFFAENTTMSAIEKSLGVDKEPASGSGDSGKGNARQVIMSPDASEHETHPEADVGNPSIAPVSKPSSETETASSSSLATTSILLQGLPTSPQSLFLLPDGSGSATSYTLLPPLSSTNSLAVYALNSPFLKAPNSYPPSIPTLVSHFLAEIRRRQPKGPYYLAGWSAGGVCAYEACLQLISSGEGVAKLILIDAPCPLDLGRLPSHLHKFFDENGLLGPGPNGNNGGTPDWLIPHFDASIAALSAYRPGKLPKDKIPVTHAIWAKDGVCKFPTDPRPKMGKRGQQEPIGMSWLLDNREGAQLKFNGWDSLLGGEGIAETAVVEGANHFTMMREGKVEAVGDFLRDAMA</sequence>
<dbReference type="InterPro" id="IPR014030">
    <property type="entry name" value="Ketoacyl_synth_N"/>
</dbReference>
<dbReference type="Gene3D" id="3.40.50.1820">
    <property type="entry name" value="alpha/beta hydrolase"/>
    <property type="match status" value="1"/>
</dbReference>
<dbReference type="FunFam" id="3.40.47.10:FF:000031">
    <property type="entry name" value="Sterigmatocystin biosynthesis polyketide synthase"/>
    <property type="match status" value="1"/>
</dbReference>
<dbReference type="InterPro" id="IPR020841">
    <property type="entry name" value="PKS_Beta-ketoAc_synthase_dom"/>
</dbReference>
<dbReference type="Proteomes" id="UP000664521">
    <property type="component" value="Unassembled WGS sequence"/>
</dbReference>
<dbReference type="PANTHER" id="PTHR43775">
    <property type="entry name" value="FATTY ACID SYNTHASE"/>
    <property type="match status" value="1"/>
</dbReference>
<reference evidence="9" key="1">
    <citation type="submission" date="2021-03" db="EMBL/GenBank/DDBJ databases">
        <authorList>
            <person name="Tagirdzhanova G."/>
        </authorList>
    </citation>
    <scope>NUCLEOTIDE SEQUENCE</scope>
</reference>
<evidence type="ECO:0000259" key="7">
    <source>
        <dbReference type="PROSITE" id="PS52004"/>
    </source>
</evidence>
<dbReference type="InterPro" id="IPR029058">
    <property type="entry name" value="AB_hydrolase_fold"/>
</dbReference>
<dbReference type="GO" id="GO:0044550">
    <property type="term" value="P:secondary metabolite biosynthetic process"/>
    <property type="evidence" value="ECO:0007669"/>
    <property type="project" value="UniProtKB-ARBA"/>
</dbReference>
<dbReference type="InterPro" id="IPR050091">
    <property type="entry name" value="PKS_NRPS_Biosynth_Enz"/>
</dbReference>
<evidence type="ECO:0008006" key="11">
    <source>
        <dbReference type="Google" id="ProtNLM"/>
    </source>
</evidence>
<dbReference type="Pfam" id="PF16073">
    <property type="entry name" value="SAT"/>
    <property type="match status" value="1"/>
</dbReference>
<dbReference type="Gene3D" id="3.40.47.10">
    <property type="match status" value="1"/>
</dbReference>
<comment type="caution">
    <text evidence="9">The sequence shown here is derived from an EMBL/GenBank/DDBJ whole genome shotgun (WGS) entry which is preliminary data.</text>
</comment>
<dbReference type="GO" id="GO:0004312">
    <property type="term" value="F:fatty acid synthase activity"/>
    <property type="evidence" value="ECO:0007669"/>
    <property type="project" value="TreeGrafter"/>
</dbReference>
<dbReference type="SMART" id="SM01294">
    <property type="entry name" value="PKS_PP_betabranch"/>
    <property type="match status" value="1"/>
</dbReference>
<dbReference type="FunFam" id="3.10.129.110:FF:000001">
    <property type="entry name" value="Sterigmatocystin biosynthesis polyketide synthase"/>
    <property type="match status" value="1"/>
</dbReference>
<feature type="domain" description="Carrier" evidence="6">
    <location>
        <begin position="1770"/>
        <end position="1844"/>
    </location>
</feature>
<evidence type="ECO:0000313" key="10">
    <source>
        <dbReference type="Proteomes" id="UP000664521"/>
    </source>
</evidence>
<dbReference type="InterPro" id="IPR042104">
    <property type="entry name" value="PKS_dehydratase_sf"/>
</dbReference>
<dbReference type="InterPro" id="IPR036736">
    <property type="entry name" value="ACP-like_sf"/>
</dbReference>
<dbReference type="PROSITE" id="PS00012">
    <property type="entry name" value="PHOSPHOPANTETHEINE"/>
    <property type="match status" value="2"/>
</dbReference>
<feature type="compositionally biased region" description="Basic and acidic residues" evidence="5">
    <location>
        <begin position="1867"/>
        <end position="1876"/>
    </location>
</feature>
<dbReference type="CDD" id="cd00833">
    <property type="entry name" value="PKS"/>
    <property type="match status" value="1"/>
</dbReference>
<feature type="domain" description="PKS/mFAS DH" evidence="8">
    <location>
        <begin position="1292"/>
        <end position="1600"/>
    </location>
</feature>
<dbReference type="Pfam" id="PF00550">
    <property type="entry name" value="PP-binding"/>
    <property type="match status" value="2"/>
</dbReference>
<evidence type="ECO:0000256" key="1">
    <source>
        <dbReference type="ARBA" id="ARBA00022450"/>
    </source>
</evidence>
<dbReference type="FunFam" id="3.40.366.10:FF:000002">
    <property type="entry name" value="Probable polyketide synthase 2"/>
    <property type="match status" value="1"/>
</dbReference>
<feature type="compositionally biased region" description="Low complexity" evidence="5">
    <location>
        <begin position="1890"/>
        <end position="1901"/>
    </location>
</feature>
<dbReference type="Pfam" id="PF00698">
    <property type="entry name" value="Acyl_transf_1"/>
    <property type="match status" value="1"/>
</dbReference>
<feature type="region of interest" description="Disordered" evidence="5">
    <location>
        <begin position="1608"/>
        <end position="1648"/>
    </location>
</feature>
<dbReference type="Pfam" id="PF14765">
    <property type="entry name" value="PS-DH"/>
    <property type="match status" value="1"/>
</dbReference>
<dbReference type="Pfam" id="PF02801">
    <property type="entry name" value="Ketoacyl-synt_C"/>
    <property type="match status" value="1"/>
</dbReference>
<dbReference type="InterPro" id="IPR030918">
    <property type="entry name" value="PT_fungal_PKS"/>
</dbReference>
<evidence type="ECO:0000259" key="8">
    <source>
        <dbReference type="PROSITE" id="PS52019"/>
    </source>
</evidence>
<dbReference type="InterPro" id="IPR016039">
    <property type="entry name" value="Thiolase-like"/>
</dbReference>
<dbReference type="InterPro" id="IPR001031">
    <property type="entry name" value="Thioesterase"/>
</dbReference>
<dbReference type="InterPro" id="IPR009081">
    <property type="entry name" value="PP-bd_ACP"/>
</dbReference>
<proteinExistence type="predicted"/>
<dbReference type="SUPFAM" id="SSF55048">
    <property type="entry name" value="Probable ACP-binding domain of malonyl-CoA ACP transacylase"/>
    <property type="match status" value="1"/>
</dbReference>
<dbReference type="Gene3D" id="3.40.366.10">
    <property type="entry name" value="Malonyl-Coenzyme A Acyl Carrier Protein, domain 2"/>
    <property type="match status" value="2"/>
</dbReference>
<gene>
    <name evidence="9" type="ORF">HETSPECPRED_000183</name>
</gene>
<feature type="compositionally biased region" description="Low complexity" evidence="5">
    <location>
        <begin position="1634"/>
        <end position="1648"/>
    </location>
</feature>
<feature type="compositionally biased region" description="Polar residues" evidence="5">
    <location>
        <begin position="1752"/>
        <end position="1762"/>
    </location>
</feature>
<keyword evidence="1" id="KW-0596">Phosphopantetheine</keyword>
<dbReference type="PROSITE" id="PS50075">
    <property type="entry name" value="CARRIER"/>
    <property type="match status" value="2"/>
</dbReference>
<dbReference type="SUPFAM" id="SSF53901">
    <property type="entry name" value="Thiolase-like"/>
    <property type="match status" value="1"/>
</dbReference>
<feature type="domain" description="Carrier" evidence="6">
    <location>
        <begin position="1647"/>
        <end position="1721"/>
    </location>
</feature>
<dbReference type="InterPro" id="IPR016035">
    <property type="entry name" value="Acyl_Trfase/lysoPLipase"/>
</dbReference>
<dbReference type="GO" id="GO:0031177">
    <property type="term" value="F:phosphopantetheine binding"/>
    <property type="evidence" value="ECO:0007669"/>
    <property type="project" value="InterPro"/>
</dbReference>
<feature type="active site" description="Proton acceptor; for dehydratase activity" evidence="4">
    <location>
        <position position="1324"/>
    </location>
</feature>
<evidence type="ECO:0000256" key="3">
    <source>
        <dbReference type="ARBA" id="ARBA00022679"/>
    </source>
</evidence>
<keyword evidence="10" id="KW-1185">Reference proteome</keyword>
<dbReference type="PROSITE" id="PS00606">
    <property type="entry name" value="KS3_1"/>
    <property type="match status" value="1"/>
</dbReference>
<dbReference type="InterPro" id="IPR032088">
    <property type="entry name" value="SAT"/>
</dbReference>
<dbReference type="Gene3D" id="3.30.70.3290">
    <property type="match status" value="1"/>
</dbReference>
<dbReference type="InterPro" id="IPR014031">
    <property type="entry name" value="Ketoacyl_synth_C"/>
</dbReference>